<proteinExistence type="predicted"/>
<name>A0A6C0DKX0_9ZZZZ</name>
<dbReference type="AlphaFoldDB" id="A0A6C0DKX0"/>
<evidence type="ECO:0000313" key="1">
    <source>
        <dbReference type="EMBL" id="QHT17213.1"/>
    </source>
</evidence>
<reference evidence="1" key="1">
    <citation type="journal article" date="2020" name="Nature">
        <title>Giant virus diversity and host interactions through global metagenomics.</title>
        <authorList>
            <person name="Schulz F."/>
            <person name="Roux S."/>
            <person name="Paez-Espino D."/>
            <person name="Jungbluth S."/>
            <person name="Walsh D.A."/>
            <person name="Denef V.J."/>
            <person name="McMahon K.D."/>
            <person name="Konstantinidis K.T."/>
            <person name="Eloe-Fadrosh E.A."/>
            <person name="Kyrpides N.C."/>
            <person name="Woyke T."/>
        </authorList>
    </citation>
    <scope>NUCLEOTIDE SEQUENCE</scope>
    <source>
        <strain evidence="1">GVMAG-M-3300023174-24</strain>
    </source>
</reference>
<dbReference type="Pfam" id="PF08795">
    <property type="entry name" value="DUF1796"/>
    <property type="match status" value="1"/>
</dbReference>
<accession>A0A6C0DKX0</accession>
<protein>
    <recommendedName>
        <fullName evidence="2">Papain-like cysteine peptidase</fullName>
    </recommendedName>
</protein>
<dbReference type="InterPro" id="IPR014903">
    <property type="entry name" value="DUF1796"/>
</dbReference>
<dbReference type="EMBL" id="MN739632">
    <property type="protein sequence ID" value="QHT17213.1"/>
    <property type="molecule type" value="Genomic_DNA"/>
</dbReference>
<organism evidence="1">
    <name type="scientific">viral metagenome</name>
    <dbReference type="NCBI Taxonomy" id="1070528"/>
    <lineage>
        <taxon>unclassified sequences</taxon>
        <taxon>metagenomes</taxon>
        <taxon>organismal metagenomes</taxon>
    </lineage>
</organism>
<sequence>MEYNIITLGINCAPALIAKDLELRKYSLPFDWIVSNNIQIINCIEDDFSKFHKKLHFTLDNHWQMDEYGIQYPHEYPVNHDGTIVDNWQDYHEEVLAKYQRRIERFKNIMNDSKPIIALYFGQLKYAEILKKYMEQKYNKIIIFVVATNEKAIRNIDNIIICNVYNNDQSRDKAYWRNGINEAISKVKNVSVLVRNKRIKNINKIFMKLF</sequence>
<evidence type="ECO:0008006" key="2">
    <source>
        <dbReference type="Google" id="ProtNLM"/>
    </source>
</evidence>